<evidence type="ECO:0000313" key="2">
    <source>
        <dbReference type="Proteomes" id="UP001283361"/>
    </source>
</evidence>
<evidence type="ECO:0000313" key="1">
    <source>
        <dbReference type="EMBL" id="KAK3761000.1"/>
    </source>
</evidence>
<gene>
    <name evidence="1" type="ORF">RRG08_022407</name>
</gene>
<dbReference type="Proteomes" id="UP001283361">
    <property type="component" value="Unassembled WGS sequence"/>
</dbReference>
<keyword evidence="2" id="KW-1185">Reference proteome</keyword>
<organism evidence="1 2">
    <name type="scientific">Elysia crispata</name>
    <name type="common">lettuce slug</name>
    <dbReference type="NCBI Taxonomy" id="231223"/>
    <lineage>
        <taxon>Eukaryota</taxon>
        <taxon>Metazoa</taxon>
        <taxon>Spiralia</taxon>
        <taxon>Lophotrochozoa</taxon>
        <taxon>Mollusca</taxon>
        <taxon>Gastropoda</taxon>
        <taxon>Heterobranchia</taxon>
        <taxon>Euthyneura</taxon>
        <taxon>Panpulmonata</taxon>
        <taxon>Sacoglossa</taxon>
        <taxon>Placobranchoidea</taxon>
        <taxon>Plakobranchidae</taxon>
        <taxon>Elysia</taxon>
    </lineage>
</organism>
<proteinExistence type="predicted"/>
<accession>A0AAE0Z1K4</accession>
<reference evidence="1" key="1">
    <citation type="journal article" date="2023" name="G3 (Bethesda)">
        <title>A reference genome for the long-term kleptoplast-retaining sea slug Elysia crispata morphotype clarki.</title>
        <authorList>
            <person name="Eastman K.E."/>
            <person name="Pendleton A.L."/>
            <person name="Shaikh M.A."/>
            <person name="Suttiyut T."/>
            <person name="Ogas R."/>
            <person name="Tomko P."/>
            <person name="Gavelis G."/>
            <person name="Widhalm J.R."/>
            <person name="Wisecaver J.H."/>
        </authorList>
    </citation>
    <scope>NUCLEOTIDE SEQUENCE</scope>
    <source>
        <strain evidence="1">ECLA1</strain>
    </source>
</reference>
<dbReference type="AlphaFoldDB" id="A0AAE0Z1K4"/>
<comment type="caution">
    <text evidence="1">The sequence shown here is derived from an EMBL/GenBank/DDBJ whole genome shotgun (WGS) entry which is preliminary data.</text>
</comment>
<sequence length="78" mass="8819">MILFRIQPVSGRTPFSIKIRQEGLKPCSGAGRPTNDRWLLRSETLHFCGDFIILGWTADIETSPDWQGISYGPRVTRA</sequence>
<protein>
    <submittedName>
        <fullName evidence="1">Uncharacterized protein</fullName>
    </submittedName>
</protein>
<dbReference type="EMBL" id="JAWDGP010004927">
    <property type="protein sequence ID" value="KAK3761000.1"/>
    <property type="molecule type" value="Genomic_DNA"/>
</dbReference>
<name>A0AAE0Z1K4_9GAST</name>